<dbReference type="EMBL" id="LAZR01000105">
    <property type="protein sequence ID" value="KKN91122.1"/>
    <property type="molecule type" value="Genomic_DNA"/>
</dbReference>
<proteinExistence type="predicted"/>
<organism evidence="1">
    <name type="scientific">marine sediment metagenome</name>
    <dbReference type="NCBI Taxonomy" id="412755"/>
    <lineage>
        <taxon>unclassified sequences</taxon>
        <taxon>metagenomes</taxon>
        <taxon>ecological metagenomes</taxon>
    </lineage>
</organism>
<gene>
    <name evidence="1" type="ORF">LCGC14_0219870</name>
</gene>
<sequence length="75" mass="8812">MTRKLQTLDLEFDEYCHELLRDGVGSVNFLRISNQYQFIWDACRKRCARLCLQHGVDDLSTHILRNEDGTLLDVI</sequence>
<name>A0A0F9UUE6_9ZZZZ</name>
<protein>
    <submittedName>
        <fullName evidence="1">Uncharacterized protein</fullName>
    </submittedName>
</protein>
<accession>A0A0F9UUE6</accession>
<evidence type="ECO:0000313" key="1">
    <source>
        <dbReference type="EMBL" id="KKN91122.1"/>
    </source>
</evidence>
<dbReference type="AlphaFoldDB" id="A0A0F9UUE6"/>
<reference evidence="1" key="1">
    <citation type="journal article" date="2015" name="Nature">
        <title>Complex archaea that bridge the gap between prokaryotes and eukaryotes.</title>
        <authorList>
            <person name="Spang A."/>
            <person name="Saw J.H."/>
            <person name="Jorgensen S.L."/>
            <person name="Zaremba-Niedzwiedzka K."/>
            <person name="Martijn J."/>
            <person name="Lind A.E."/>
            <person name="van Eijk R."/>
            <person name="Schleper C."/>
            <person name="Guy L."/>
            <person name="Ettema T.J."/>
        </authorList>
    </citation>
    <scope>NUCLEOTIDE SEQUENCE</scope>
</reference>
<comment type="caution">
    <text evidence="1">The sequence shown here is derived from an EMBL/GenBank/DDBJ whole genome shotgun (WGS) entry which is preliminary data.</text>
</comment>